<proteinExistence type="predicted"/>
<name>A0AAF0F385_9BASI</name>
<accession>A0AAF0F385</accession>
<evidence type="ECO:0000313" key="4">
    <source>
        <dbReference type="Proteomes" id="UP001217754"/>
    </source>
</evidence>
<dbReference type="AlphaFoldDB" id="A0AAF0F385"/>
<evidence type="ECO:0000256" key="1">
    <source>
        <dbReference type="SAM" id="MobiDB-lite"/>
    </source>
</evidence>
<feature type="region of interest" description="Disordered" evidence="1">
    <location>
        <begin position="657"/>
        <end position="717"/>
    </location>
</feature>
<evidence type="ECO:0000313" key="3">
    <source>
        <dbReference type="EMBL" id="WFD39609.1"/>
    </source>
</evidence>
<gene>
    <name evidence="3" type="ORF">MJAP1_002589</name>
</gene>
<dbReference type="EMBL" id="CP119961">
    <property type="protein sequence ID" value="WFD39609.1"/>
    <property type="molecule type" value="Genomic_DNA"/>
</dbReference>
<feature type="compositionally biased region" description="Low complexity" evidence="1">
    <location>
        <begin position="663"/>
        <end position="690"/>
    </location>
</feature>
<dbReference type="GeneID" id="85226240"/>
<reference evidence="3" key="1">
    <citation type="submission" date="2023-03" db="EMBL/GenBank/DDBJ databases">
        <title>Mating type loci evolution in Malassezia.</title>
        <authorList>
            <person name="Coelho M.A."/>
        </authorList>
    </citation>
    <scope>NUCLEOTIDE SEQUENCE</scope>
    <source>
        <strain evidence="3">CBS 9431</strain>
    </source>
</reference>
<sequence length="717" mass="74503">MAATFAALVSALVDEPERSCVAQAVAEAEATQALRTLDDDEKKALEKRISALLGTPAAQQGHAWHAAGSVAAAYVAQQGWDAVEANGGEWVHRALALCEQALLQMQGGSEKARDALLPFLGVVVREAMGAEASAHPEYYRVVVAPNVPKLASALVELAAEPNAELLALLYASFVRNATTYRPHVAKLHALCMRILFAPHAEPGGTPPPEALAAAAARLFSALHLTGAVSEGTAHGKVLQTQLWAAPATEMLDAAFAALGSLTPSRAPAPCAALGWSKTTPDYVVGIPWSCARLFCLAGDDAHLGVLMHYLATPTPRPVPVPIGRVVLLAASMIRVRSDDAAPRDQLRAEAAALPQVRRAGLRLLGEVVAQFQEACWPYLYDEHSVLDDVCTAAERAAGDRERLIALRTLSLLLTSGMLPDASLPGAALPLDPASGRVQRTARLAIDACSTFLLPQASEPAAKRARVFESDAVLASTRAAQDAVLGQSNLAWQLARAGVCLFQAVFRTLACSATPGSRDLARTGALVVLGLAEATVDGRVLDVARADTLALCLASITAVAELVLANGGALVAYILLRIRALFVRGAASPVALVRAACESALARTLPLLRPRAPPVFDSVDSAALEGSDVDVVPLPKPGYDASKRGVAALYEAHRLDNPDMDVEAPAPAAAPAPVAAPAAKVVPPSAPAPAASIPLDTPDSDSDSDAMPELDAGGSDDE</sequence>
<keyword evidence="4" id="KW-1185">Reference proteome</keyword>
<organism evidence="3 4">
    <name type="scientific">Malassezia japonica</name>
    <dbReference type="NCBI Taxonomy" id="223818"/>
    <lineage>
        <taxon>Eukaryota</taxon>
        <taxon>Fungi</taxon>
        <taxon>Dikarya</taxon>
        <taxon>Basidiomycota</taxon>
        <taxon>Ustilaginomycotina</taxon>
        <taxon>Malasseziomycetes</taxon>
        <taxon>Malasseziales</taxon>
        <taxon>Malasseziaceae</taxon>
        <taxon>Malassezia</taxon>
    </lineage>
</organism>
<dbReference type="Proteomes" id="UP001217754">
    <property type="component" value="Chromosome 4"/>
</dbReference>
<evidence type="ECO:0000259" key="2">
    <source>
        <dbReference type="Pfam" id="PF08167"/>
    </source>
</evidence>
<feature type="domain" description="Pre-rRNA-processing protein RIX1 N-terminal" evidence="2">
    <location>
        <begin position="44"/>
        <end position="197"/>
    </location>
</feature>
<dbReference type="RefSeq" id="XP_060122506.1">
    <property type="nucleotide sequence ID" value="XM_060266523.1"/>
</dbReference>
<dbReference type="InterPro" id="IPR012583">
    <property type="entry name" value="RIX1_N"/>
</dbReference>
<dbReference type="Pfam" id="PF08167">
    <property type="entry name" value="RIX1"/>
    <property type="match status" value="1"/>
</dbReference>
<feature type="compositionally biased region" description="Acidic residues" evidence="1">
    <location>
        <begin position="697"/>
        <end position="717"/>
    </location>
</feature>
<protein>
    <recommendedName>
        <fullName evidence="2">Pre-rRNA-processing protein RIX1 N-terminal domain-containing protein</fullName>
    </recommendedName>
</protein>